<organism evidence="11">
    <name type="scientific">Anthurium amnicola</name>
    <dbReference type="NCBI Taxonomy" id="1678845"/>
    <lineage>
        <taxon>Eukaryota</taxon>
        <taxon>Viridiplantae</taxon>
        <taxon>Streptophyta</taxon>
        <taxon>Embryophyta</taxon>
        <taxon>Tracheophyta</taxon>
        <taxon>Spermatophyta</taxon>
        <taxon>Magnoliopsida</taxon>
        <taxon>Liliopsida</taxon>
        <taxon>Araceae</taxon>
        <taxon>Pothoideae</taxon>
        <taxon>Potheae</taxon>
        <taxon>Anthurium</taxon>
    </lineage>
</organism>
<evidence type="ECO:0000256" key="6">
    <source>
        <dbReference type="ARBA" id="ARBA00022840"/>
    </source>
</evidence>
<evidence type="ECO:0000256" key="2">
    <source>
        <dbReference type="ARBA" id="ARBA00022527"/>
    </source>
</evidence>
<evidence type="ECO:0000313" key="11">
    <source>
        <dbReference type="EMBL" id="JAT56537.1"/>
    </source>
</evidence>
<dbReference type="PANTHER" id="PTHR46821:SF2">
    <property type="entry name" value="OS03G0251700 PROTEIN"/>
    <property type="match status" value="1"/>
</dbReference>
<proteinExistence type="predicted"/>
<dbReference type="InterPro" id="IPR008271">
    <property type="entry name" value="Ser/Thr_kinase_AS"/>
</dbReference>
<dbReference type="SMART" id="SM00219">
    <property type="entry name" value="TyrKc"/>
    <property type="match status" value="1"/>
</dbReference>
<dbReference type="EMBL" id="GDJX01011399">
    <property type="protein sequence ID" value="JAT56537.1"/>
    <property type="molecule type" value="Transcribed_RNA"/>
</dbReference>
<keyword evidence="3" id="KW-0808">Transferase</keyword>
<dbReference type="InterPro" id="IPR020635">
    <property type="entry name" value="Tyr_kinase_cat_dom"/>
</dbReference>
<feature type="domain" description="Protein kinase" evidence="10">
    <location>
        <begin position="1"/>
        <end position="221"/>
    </location>
</feature>
<dbReference type="InterPro" id="IPR000719">
    <property type="entry name" value="Prot_kinase_dom"/>
</dbReference>
<evidence type="ECO:0000256" key="3">
    <source>
        <dbReference type="ARBA" id="ARBA00022679"/>
    </source>
</evidence>
<dbReference type="PROSITE" id="PS50011">
    <property type="entry name" value="PROTEIN_KINASE_DOM"/>
    <property type="match status" value="1"/>
</dbReference>
<dbReference type="PROSITE" id="PS00108">
    <property type="entry name" value="PROTEIN_KINASE_ST"/>
    <property type="match status" value="1"/>
</dbReference>
<comment type="catalytic activity">
    <reaction evidence="8">
        <text>L-seryl-[protein] + ATP = O-phospho-L-seryl-[protein] + ADP + H(+)</text>
        <dbReference type="Rhea" id="RHEA:17989"/>
        <dbReference type="Rhea" id="RHEA-COMP:9863"/>
        <dbReference type="Rhea" id="RHEA-COMP:11604"/>
        <dbReference type="ChEBI" id="CHEBI:15378"/>
        <dbReference type="ChEBI" id="CHEBI:29999"/>
        <dbReference type="ChEBI" id="CHEBI:30616"/>
        <dbReference type="ChEBI" id="CHEBI:83421"/>
        <dbReference type="ChEBI" id="CHEBI:456216"/>
        <dbReference type="EC" id="2.7.11.1"/>
    </reaction>
</comment>
<dbReference type="GO" id="GO:0004713">
    <property type="term" value="F:protein tyrosine kinase activity"/>
    <property type="evidence" value="ECO:0007669"/>
    <property type="project" value="InterPro"/>
</dbReference>
<dbReference type="EC" id="2.7.11.1" evidence="1"/>
<dbReference type="InterPro" id="IPR011009">
    <property type="entry name" value="Kinase-like_dom_sf"/>
</dbReference>
<evidence type="ECO:0000256" key="7">
    <source>
        <dbReference type="ARBA" id="ARBA00047899"/>
    </source>
</evidence>
<dbReference type="FunFam" id="1.10.510.10:FF:001023">
    <property type="entry name" value="Os07g0541700 protein"/>
    <property type="match status" value="1"/>
</dbReference>
<evidence type="ECO:0000256" key="1">
    <source>
        <dbReference type="ARBA" id="ARBA00012513"/>
    </source>
</evidence>
<evidence type="ECO:0000259" key="10">
    <source>
        <dbReference type="PROSITE" id="PS50011"/>
    </source>
</evidence>
<keyword evidence="11" id="KW-0675">Receptor</keyword>
<feature type="non-terminal residue" evidence="11">
    <location>
        <position position="1"/>
    </location>
</feature>
<dbReference type="SUPFAM" id="SSF56112">
    <property type="entry name" value="Protein kinase-like (PK-like)"/>
    <property type="match status" value="1"/>
</dbReference>
<gene>
    <name evidence="11" type="primary">At2g45590_1</name>
    <name evidence="11" type="ORF">g.105431</name>
</gene>
<accession>A0A1D1YPH4</accession>
<dbReference type="Pfam" id="PF00069">
    <property type="entry name" value="Pkinase"/>
    <property type="match status" value="1"/>
</dbReference>
<sequence>KKKKKRKQRAEEEEDKWGIQKGARPRRSGSSAFTDEEDEGDLGCSGGEEGRSGRRLLLVYDLMHNGSLQDALLDRRCPELMAWSRRFAVALDVSRGLQFLHDACDPPVVHGDVKPSNILLDANFSARIADFGLARVLTPTAIPAALEDDASAAVAEDLSTTAVENESTTTTTAFDEPNSCLNMPAARSRTANGGGGGYGVASTALLPKASPVDDDVLARRG</sequence>
<evidence type="ECO:0000256" key="8">
    <source>
        <dbReference type="ARBA" id="ARBA00048679"/>
    </source>
</evidence>
<feature type="region of interest" description="Disordered" evidence="9">
    <location>
        <begin position="166"/>
        <end position="194"/>
    </location>
</feature>
<comment type="catalytic activity">
    <reaction evidence="7">
        <text>L-threonyl-[protein] + ATP = O-phospho-L-threonyl-[protein] + ADP + H(+)</text>
        <dbReference type="Rhea" id="RHEA:46608"/>
        <dbReference type="Rhea" id="RHEA-COMP:11060"/>
        <dbReference type="Rhea" id="RHEA-COMP:11605"/>
        <dbReference type="ChEBI" id="CHEBI:15378"/>
        <dbReference type="ChEBI" id="CHEBI:30013"/>
        <dbReference type="ChEBI" id="CHEBI:30616"/>
        <dbReference type="ChEBI" id="CHEBI:61977"/>
        <dbReference type="ChEBI" id="CHEBI:456216"/>
        <dbReference type="EC" id="2.7.11.1"/>
    </reaction>
</comment>
<reference evidence="11" key="1">
    <citation type="submission" date="2015-07" db="EMBL/GenBank/DDBJ databases">
        <title>Transcriptome Assembly of Anthurium amnicola.</title>
        <authorList>
            <person name="Suzuki J."/>
        </authorList>
    </citation>
    <scope>NUCLEOTIDE SEQUENCE</scope>
</reference>
<feature type="region of interest" description="Disordered" evidence="9">
    <location>
        <begin position="1"/>
        <end position="48"/>
    </location>
</feature>
<dbReference type="GO" id="GO:0004674">
    <property type="term" value="F:protein serine/threonine kinase activity"/>
    <property type="evidence" value="ECO:0007669"/>
    <property type="project" value="UniProtKB-KW"/>
</dbReference>
<evidence type="ECO:0000256" key="4">
    <source>
        <dbReference type="ARBA" id="ARBA00022741"/>
    </source>
</evidence>
<keyword evidence="4" id="KW-0547">Nucleotide-binding</keyword>
<dbReference type="PANTHER" id="PTHR46821">
    <property type="entry name" value="OS07G0586332 PROTEIN"/>
    <property type="match status" value="1"/>
</dbReference>
<dbReference type="GO" id="GO:0005524">
    <property type="term" value="F:ATP binding"/>
    <property type="evidence" value="ECO:0007669"/>
    <property type="project" value="UniProtKB-KW"/>
</dbReference>
<feature type="non-terminal residue" evidence="11">
    <location>
        <position position="221"/>
    </location>
</feature>
<dbReference type="InterPro" id="IPR044576">
    <property type="entry name" value="At4g25390-like"/>
</dbReference>
<dbReference type="AlphaFoldDB" id="A0A1D1YPH4"/>
<keyword evidence="5 11" id="KW-0418">Kinase</keyword>
<dbReference type="Gene3D" id="1.10.510.10">
    <property type="entry name" value="Transferase(Phosphotransferase) domain 1"/>
    <property type="match status" value="1"/>
</dbReference>
<name>A0A1D1YPH4_9ARAE</name>
<evidence type="ECO:0000256" key="9">
    <source>
        <dbReference type="SAM" id="MobiDB-lite"/>
    </source>
</evidence>
<protein>
    <recommendedName>
        <fullName evidence="1">non-specific serine/threonine protein kinase</fullName>
        <ecNumber evidence="1">2.7.11.1</ecNumber>
    </recommendedName>
</protein>
<keyword evidence="6" id="KW-0067">ATP-binding</keyword>
<keyword evidence="2" id="KW-0723">Serine/threonine-protein kinase</keyword>
<evidence type="ECO:0000256" key="5">
    <source>
        <dbReference type="ARBA" id="ARBA00022777"/>
    </source>
</evidence>